<dbReference type="RefSeq" id="WP_086900617.1">
    <property type="nucleotide sequence ID" value="NZ_CP021358.1"/>
</dbReference>
<dbReference type="OrthoDB" id="572185at2"/>
<dbReference type="Proteomes" id="UP000194457">
    <property type="component" value="Chromosome"/>
</dbReference>
<evidence type="ECO:0000313" key="2">
    <source>
        <dbReference type="EMBL" id="ART63434.1"/>
    </source>
</evidence>
<dbReference type="Pfam" id="PF08378">
    <property type="entry name" value="NERD"/>
    <property type="match status" value="1"/>
</dbReference>
<evidence type="ECO:0000313" key="3">
    <source>
        <dbReference type="Proteomes" id="UP000194457"/>
    </source>
</evidence>
<name>A0A240UPM2_9GAMM</name>
<gene>
    <name evidence="2" type="ORF">B9H00_10485</name>
</gene>
<dbReference type="InterPro" id="IPR011528">
    <property type="entry name" value="NERD"/>
</dbReference>
<organism evidence="2 3">
    <name type="scientific">Kushneria marisflavi</name>
    <dbReference type="NCBI Taxonomy" id="157779"/>
    <lineage>
        <taxon>Bacteria</taxon>
        <taxon>Pseudomonadati</taxon>
        <taxon>Pseudomonadota</taxon>
        <taxon>Gammaproteobacteria</taxon>
        <taxon>Oceanospirillales</taxon>
        <taxon>Halomonadaceae</taxon>
        <taxon>Kushneria</taxon>
    </lineage>
</organism>
<reference evidence="2 3" key="1">
    <citation type="submission" date="2017-05" db="EMBL/GenBank/DDBJ databases">
        <authorList>
            <person name="Song R."/>
            <person name="Chenine A.L."/>
            <person name="Ruprecht R.M."/>
        </authorList>
    </citation>
    <scope>NUCLEOTIDE SEQUENCE [LARGE SCALE GENOMIC DNA]</scope>
    <source>
        <strain evidence="2">SW32</strain>
    </source>
</reference>
<dbReference type="AlphaFoldDB" id="A0A240UPM2"/>
<keyword evidence="3" id="KW-1185">Reference proteome</keyword>
<protein>
    <recommendedName>
        <fullName evidence="1">NERD domain-containing protein</fullName>
    </recommendedName>
</protein>
<feature type="domain" description="NERD" evidence="1">
    <location>
        <begin position="131"/>
        <end position="240"/>
    </location>
</feature>
<dbReference type="EMBL" id="CP021358">
    <property type="protein sequence ID" value="ART63434.1"/>
    <property type="molecule type" value="Genomic_DNA"/>
</dbReference>
<proteinExistence type="predicted"/>
<accession>A0A240UPM2</accession>
<sequence>MRWLEYLLPLIFLTPLFATAVVVLGLRHLFQDKPGFSPSGQRLRQSGNRFRERLAEARVRLFLAGALGPILAITPLIYGMGRMLFSSYQDWIEWSIYGLVTTVAAMIVGAFMMALSYRISNLRLRLAGAMNVAHDLQGLLREQHQGTCIFHDVPAEGFTIDHVVVTDHGIFSLLVRTRQPGPEAVANSPRTLKLDGERLVFPDREETRPTREAQRARRWLQERLSRDCKREVPVKAVLAMPGWHLERVRDNEDVKVVGDNELVSFLQRGEQPVLPQPLHDDVIKALIRLTDDHQTHHALSPTGR</sequence>
<evidence type="ECO:0000259" key="1">
    <source>
        <dbReference type="Pfam" id="PF08378"/>
    </source>
</evidence>
<dbReference type="KEGG" id="kma:B9H00_10485"/>